<organism evidence="1 2">
    <name type="scientific">Hyalella azteca</name>
    <name type="common">Amphipod</name>
    <dbReference type="NCBI Taxonomy" id="294128"/>
    <lineage>
        <taxon>Eukaryota</taxon>
        <taxon>Metazoa</taxon>
        <taxon>Ecdysozoa</taxon>
        <taxon>Arthropoda</taxon>
        <taxon>Crustacea</taxon>
        <taxon>Multicrustacea</taxon>
        <taxon>Malacostraca</taxon>
        <taxon>Eumalacostraca</taxon>
        <taxon>Peracarida</taxon>
        <taxon>Amphipoda</taxon>
        <taxon>Senticaudata</taxon>
        <taxon>Talitrida</taxon>
        <taxon>Talitroidea</taxon>
        <taxon>Hyalellidae</taxon>
        <taxon>Hyalella</taxon>
    </lineage>
</organism>
<protein>
    <submittedName>
        <fullName evidence="2">Uncharacterized protein LOC108676841</fullName>
    </submittedName>
</protein>
<dbReference type="KEGG" id="hazt:108676841"/>
<dbReference type="RefSeq" id="XP_018020484.1">
    <property type="nucleotide sequence ID" value="XM_018164995.2"/>
</dbReference>
<dbReference type="Proteomes" id="UP000694843">
    <property type="component" value="Unplaced"/>
</dbReference>
<reference evidence="2" key="1">
    <citation type="submission" date="2025-08" db="UniProtKB">
        <authorList>
            <consortium name="RefSeq"/>
        </authorList>
    </citation>
    <scope>IDENTIFICATION</scope>
    <source>
        <tissue evidence="2">Whole organism</tissue>
    </source>
</reference>
<evidence type="ECO:0000313" key="1">
    <source>
        <dbReference type="Proteomes" id="UP000694843"/>
    </source>
</evidence>
<feature type="non-terminal residue" evidence="2">
    <location>
        <position position="1"/>
    </location>
</feature>
<name>A0A8B7P2Z8_HYAAZ</name>
<evidence type="ECO:0000313" key="2">
    <source>
        <dbReference type="RefSeq" id="XP_018020484.1"/>
    </source>
</evidence>
<sequence length="182" mass="20181">VQKLLRYLLAYFETLFLLCDELNAVQAPAVINMLAMQERWQQQLSQAIMLLVPAYVGLLIAPTAVSKNNPRSPGTNLLQRHLTNAEFDNLYIVAELVVCLAYSKRSRNIIAKEITRLFTGPLGLSYFDDGEKSSLGSGRMKRAAKVGAPDARLSNILKQPSGLMSRTPPPLAMFLETSIRSD</sequence>
<proteinExistence type="predicted"/>
<gene>
    <name evidence="2" type="primary">LOC108676841</name>
</gene>
<keyword evidence="1" id="KW-1185">Reference proteome</keyword>
<dbReference type="OrthoDB" id="6724830at2759"/>
<accession>A0A8B7P2Z8</accession>
<dbReference type="AlphaFoldDB" id="A0A8B7P2Z8"/>
<dbReference type="GeneID" id="108676841"/>